<accession>A0A8R7UBT8</accession>
<organism evidence="2 3">
    <name type="scientific">Triticum urartu</name>
    <name type="common">Red wild einkorn</name>
    <name type="synonym">Crithodium urartu</name>
    <dbReference type="NCBI Taxonomy" id="4572"/>
    <lineage>
        <taxon>Eukaryota</taxon>
        <taxon>Viridiplantae</taxon>
        <taxon>Streptophyta</taxon>
        <taxon>Embryophyta</taxon>
        <taxon>Tracheophyta</taxon>
        <taxon>Spermatophyta</taxon>
        <taxon>Magnoliopsida</taxon>
        <taxon>Liliopsida</taxon>
        <taxon>Poales</taxon>
        <taxon>Poaceae</taxon>
        <taxon>BOP clade</taxon>
        <taxon>Pooideae</taxon>
        <taxon>Triticodae</taxon>
        <taxon>Triticeae</taxon>
        <taxon>Triticinae</taxon>
        <taxon>Triticum</taxon>
    </lineage>
</organism>
<dbReference type="Proteomes" id="UP000015106">
    <property type="component" value="Chromosome 4"/>
</dbReference>
<reference evidence="2" key="2">
    <citation type="submission" date="2018-03" db="EMBL/GenBank/DDBJ databases">
        <title>The Triticum urartu genome reveals the dynamic nature of wheat genome evolution.</title>
        <authorList>
            <person name="Ling H."/>
            <person name="Ma B."/>
            <person name="Shi X."/>
            <person name="Liu H."/>
            <person name="Dong L."/>
            <person name="Sun H."/>
            <person name="Cao Y."/>
            <person name="Gao Q."/>
            <person name="Zheng S."/>
            <person name="Li Y."/>
            <person name="Yu Y."/>
            <person name="Du H."/>
            <person name="Qi M."/>
            <person name="Li Y."/>
            <person name="Yu H."/>
            <person name="Cui Y."/>
            <person name="Wang N."/>
            <person name="Chen C."/>
            <person name="Wu H."/>
            <person name="Zhao Y."/>
            <person name="Zhang J."/>
            <person name="Li Y."/>
            <person name="Zhou W."/>
            <person name="Zhang B."/>
            <person name="Hu W."/>
            <person name="Eijk M."/>
            <person name="Tang J."/>
            <person name="Witsenboer H."/>
            <person name="Zhao S."/>
            <person name="Li Z."/>
            <person name="Zhang A."/>
            <person name="Wang D."/>
            <person name="Liang C."/>
        </authorList>
    </citation>
    <scope>NUCLEOTIDE SEQUENCE [LARGE SCALE GENOMIC DNA]</scope>
    <source>
        <strain evidence="2">cv. G1812</strain>
    </source>
</reference>
<keyword evidence="3" id="KW-1185">Reference proteome</keyword>
<evidence type="ECO:0000313" key="2">
    <source>
        <dbReference type="EnsemblPlants" id="TuG1812G0400003398.01.T01.cds255523"/>
    </source>
</evidence>
<name>A0A8R7UBT8_TRIUA</name>
<evidence type="ECO:0000256" key="1">
    <source>
        <dbReference type="SAM" id="MobiDB-lite"/>
    </source>
</evidence>
<reference evidence="3" key="1">
    <citation type="journal article" date="2013" name="Nature">
        <title>Draft genome of the wheat A-genome progenitor Triticum urartu.</title>
        <authorList>
            <person name="Ling H.Q."/>
            <person name="Zhao S."/>
            <person name="Liu D."/>
            <person name="Wang J."/>
            <person name="Sun H."/>
            <person name="Zhang C."/>
            <person name="Fan H."/>
            <person name="Li D."/>
            <person name="Dong L."/>
            <person name="Tao Y."/>
            <person name="Gao C."/>
            <person name="Wu H."/>
            <person name="Li Y."/>
            <person name="Cui Y."/>
            <person name="Guo X."/>
            <person name="Zheng S."/>
            <person name="Wang B."/>
            <person name="Yu K."/>
            <person name="Liang Q."/>
            <person name="Yang W."/>
            <person name="Lou X."/>
            <person name="Chen J."/>
            <person name="Feng M."/>
            <person name="Jian J."/>
            <person name="Zhang X."/>
            <person name="Luo G."/>
            <person name="Jiang Y."/>
            <person name="Liu J."/>
            <person name="Wang Z."/>
            <person name="Sha Y."/>
            <person name="Zhang B."/>
            <person name="Wu H."/>
            <person name="Tang D."/>
            <person name="Shen Q."/>
            <person name="Xue P."/>
            <person name="Zou S."/>
            <person name="Wang X."/>
            <person name="Liu X."/>
            <person name="Wang F."/>
            <person name="Yang Y."/>
            <person name="An X."/>
            <person name="Dong Z."/>
            <person name="Zhang K."/>
            <person name="Zhang X."/>
            <person name="Luo M.C."/>
            <person name="Dvorak J."/>
            <person name="Tong Y."/>
            <person name="Wang J."/>
            <person name="Yang H."/>
            <person name="Li Z."/>
            <person name="Wang D."/>
            <person name="Zhang A."/>
            <person name="Wang J."/>
        </authorList>
    </citation>
    <scope>NUCLEOTIDE SEQUENCE</scope>
    <source>
        <strain evidence="3">cv. G1812</strain>
    </source>
</reference>
<evidence type="ECO:0000313" key="3">
    <source>
        <dbReference type="Proteomes" id="UP000015106"/>
    </source>
</evidence>
<sequence>LIPEPCHPVEHPVDGDVEGVLDSLQLPPGIGVDHLRDEPHHLLPHPRHRRRRDRPEHGLDARRARPDAGLRDEHRVLGVVLGEVPPVL</sequence>
<dbReference type="Gramene" id="TuG1812G0400003398.01.T01">
    <property type="protein sequence ID" value="TuG1812G0400003398.01.T01.cds255523"/>
    <property type="gene ID" value="TuG1812G0400003398.01"/>
</dbReference>
<reference evidence="2" key="3">
    <citation type="submission" date="2022-06" db="UniProtKB">
        <authorList>
            <consortium name="EnsemblPlants"/>
        </authorList>
    </citation>
    <scope>IDENTIFICATION</scope>
</reference>
<feature type="region of interest" description="Disordered" evidence="1">
    <location>
        <begin position="30"/>
        <end position="67"/>
    </location>
</feature>
<feature type="compositionally biased region" description="Basic and acidic residues" evidence="1">
    <location>
        <begin position="53"/>
        <end position="67"/>
    </location>
</feature>
<protein>
    <submittedName>
        <fullName evidence="2">Uncharacterized protein</fullName>
    </submittedName>
</protein>
<feature type="compositionally biased region" description="Basic residues" evidence="1">
    <location>
        <begin position="42"/>
        <end position="52"/>
    </location>
</feature>
<proteinExistence type="predicted"/>
<dbReference type="AlphaFoldDB" id="A0A8R7UBT8"/>
<dbReference type="EnsemblPlants" id="TuG1812G0400003398.01.T01">
    <property type="protein sequence ID" value="TuG1812G0400003398.01.T01.cds255523"/>
    <property type="gene ID" value="TuG1812G0400003398.01"/>
</dbReference>